<dbReference type="InterPro" id="IPR004045">
    <property type="entry name" value="Glutathione_S-Trfase_N"/>
</dbReference>
<dbReference type="SFLD" id="SFLDS00019">
    <property type="entry name" value="Glutathione_Transferase_(cytos"/>
    <property type="match status" value="1"/>
</dbReference>
<dbReference type="Pfam" id="PF17172">
    <property type="entry name" value="GST_N_4"/>
    <property type="match status" value="1"/>
</dbReference>
<evidence type="ECO:0000313" key="2">
    <source>
        <dbReference type="EMBL" id="TFW35557.1"/>
    </source>
</evidence>
<dbReference type="SUPFAM" id="SSF47616">
    <property type="entry name" value="GST C-terminal domain-like"/>
    <property type="match status" value="1"/>
</dbReference>
<dbReference type="SFLD" id="SFLDG01180">
    <property type="entry name" value="SUF1"/>
    <property type="match status" value="1"/>
</dbReference>
<reference evidence="2 3" key="1">
    <citation type="submission" date="2019-03" db="EMBL/GenBank/DDBJ databases">
        <title>Draft genome of Massilia hortus sp. nov., a novel bacterial species of the Oxalobacteraceae family.</title>
        <authorList>
            <person name="Peta V."/>
            <person name="Raths R."/>
            <person name="Bucking H."/>
        </authorList>
    </citation>
    <scope>NUCLEOTIDE SEQUENCE [LARGE SCALE GENOMIC DNA]</scope>
    <source>
        <strain evidence="2 3">ONC3</strain>
    </source>
</reference>
<dbReference type="SUPFAM" id="SSF52833">
    <property type="entry name" value="Thioredoxin-like"/>
    <property type="match status" value="1"/>
</dbReference>
<dbReference type="CDD" id="cd03193">
    <property type="entry name" value="GST_C_Metaxin"/>
    <property type="match status" value="1"/>
</dbReference>
<dbReference type="CDD" id="cd03080">
    <property type="entry name" value="GST_N_Metaxin_like"/>
    <property type="match status" value="1"/>
</dbReference>
<dbReference type="Pfam" id="PF17171">
    <property type="entry name" value="GST_C_6"/>
    <property type="match status" value="1"/>
</dbReference>
<dbReference type="EMBL" id="SPUM01000009">
    <property type="protein sequence ID" value="TFW35557.1"/>
    <property type="molecule type" value="Genomic_DNA"/>
</dbReference>
<evidence type="ECO:0000259" key="1">
    <source>
        <dbReference type="PROSITE" id="PS50404"/>
    </source>
</evidence>
<comment type="caution">
    <text evidence="2">The sequence shown here is derived from an EMBL/GenBank/DDBJ whole genome shotgun (WGS) entry which is preliminary data.</text>
</comment>
<dbReference type="PANTHER" id="PTHR12289:SF41">
    <property type="entry name" value="FAILED AXON CONNECTIONS-RELATED"/>
    <property type="match status" value="1"/>
</dbReference>
<proteinExistence type="predicted"/>
<gene>
    <name evidence="2" type="ORF">E4O92_01830</name>
</gene>
<dbReference type="OrthoDB" id="9810080at2"/>
<dbReference type="AlphaFoldDB" id="A0A4Y9T5M0"/>
<keyword evidence="2" id="KW-0808">Transferase</keyword>
<keyword evidence="3" id="KW-1185">Reference proteome</keyword>
<sequence length="242" mass="27069">MITLYTFGPALGLPDFSPFVMKAELLLKMSGLPYQTDTRGFKRAPKGKLPYIDDNGTVVADSTMIRMHLEQRHGVNFNGAYDQRSQAAAWAVEKMLEEHLYFALLHERWIKDENFERGPARFFDFLPAPLRPLVRRMVRGKIRKTLQSQGMGRHSEAEIVAMACRDLDALSALMGEHSCLLGEHPCAADATVLAFVAATLCEQVDTPVRTHAEKLPNLVAYRDRWMAHYYGAGQASTSALAA</sequence>
<dbReference type="PANTHER" id="PTHR12289">
    <property type="entry name" value="METAXIN RELATED"/>
    <property type="match status" value="1"/>
</dbReference>
<dbReference type="RefSeq" id="WP_135188042.1">
    <property type="nucleotide sequence ID" value="NZ_SPUM01000009.1"/>
</dbReference>
<dbReference type="Gene3D" id="1.20.1050.10">
    <property type="match status" value="1"/>
</dbReference>
<dbReference type="Proteomes" id="UP000297258">
    <property type="component" value="Unassembled WGS sequence"/>
</dbReference>
<dbReference type="InterPro" id="IPR040079">
    <property type="entry name" value="Glutathione_S-Trfase"/>
</dbReference>
<dbReference type="InterPro" id="IPR012336">
    <property type="entry name" value="Thioredoxin-like_fold"/>
</dbReference>
<dbReference type="InterPro" id="IPR026928">
    <property type="entry name" value="FAX/IsoI-like"/>
</dbReference>
<dbReference type="SFLD" id="SFLDG01200">
    <property type="entry name" value="SUF1.1"/>
    <property type="match status" value="1"/>
</dbReference>
<accession>A0A4Y9T5M0</accession>
<dbReference type="PROSITE" id="PS50404">
    <property type="entry name" value="GST_NTER"/>
    <property type="match status" value="1"/>
</dbReference>
<dbReference type="InterPro" id="IPR036249">
    <property type="entry name" value="Thioredoxin-like_sf"/>
</dbReference>
<dbReference type="InterPro" id="IPR033468">
    <property type="entry name" value="Metaxin_GST"/>
</dbReference>
<protein>
    <submittedName>
        <fullName evidence="2">Glutathione S-transferase family protein</fullName>
    </submittedName>
</protein>
<dbReference type="GO" id="GO:0016740">
    <property type="term" value="F:transferase activity"/>
    <property type="evidence" value="ECO:0007669"/>
    <property type="project" value="UniProtKB-KW"/>
</dbReference>
<feature type="domain" description="GST N-terminal" evidence="1">
    <location>
        <begin position="7"/>
        <end position="77"/>
    </location>
</feature>
<dbReference type="InterPro" id="IPR036282">
    <property type="entry name" value="Glutathione-S-Trfase_C_sf"/>
</dbReference>
<dbReference type="InterPro" id="IPR050931">
    <property type="entry name" value="Mito_Protein_Transport_Metaxin"/>
</dbReference>
<dbReference type="Gene3D" id="3.40.30.10">
    <property type="entry name" value="Glutaredoxin"/>
    <property type="match status" value="1"/>
</dbReference>
<organism evidence="2 3">
    <name type="scientific">Massilia horti</name>
    <dbReference type="NCBI Taxonomy" id="2562153"/>
    <lineage>
        <taxon>Bacteria</taxon>
        <taxon>Pseudomonadati</taxon>
        <taxon>Pseudomonadota</taxon>
        <taxon>Betaproteobacteria</taxon>
        <taxon>Burkholderiales</taxon>
        <taxon>Oxalobacteraceae</taxon>
        <taxon>Telluria group</taxon>
        <taxon>Massilia</taxon>
    </lineage>
</organism>
<name>A0A4Y9T5M0_9BURK</name>
<evidence type="ECO:0000313" key="3">
    <source>
        <dbReference type="Proteomes" id="UP000297258"/>
    </source>
</evidence>